<evidence type="ECO:0000256" key="2">
    <source>
        <dbReference type="ARBA" id="ARBA00022448"/>
    </source>
</evidence>
<evidence type="ECO:0000256" key="7">
    <source>
        <dbReference type="SAM" id="Phobius"/>
    </source>
</evidence>
<protein>
    <submittedName>
        <fullName evidence="9">Major facilitator transporter</fullName>
    </submittedName>
</protein>
<dbReference type="STRING" id="67365.GCA_001704635_03463"/>
<evidence type="ECO:0000256" key="6">
    <source>
        <dbReference type="ARBA" id="ARBA00023136"/>
    </source>
</evidence>
<dbReference type="Pfam" id="PF07690">
    <property type="entry name" value="MFS_1"/>
    <property type="match status" value="1"/>
</dbReference>
<dbReference type="PANTHER" id="PTHR43045:SF7">
    <property type="entry name" value="MAJOR FACILITATOR SUPERFAMILY TRANSPORTER"/>
    <property type="match status" value="1"/>
</dbReference>
<dbReference type="AlphaFoldDB" id="A0A1R1SEZ8"/>
<dbReference type="RefSeq" id="WP_065967953.1">
    <property type="nucleotide sequence ID" value="NZ_ASQP01000326.1"/>
</dbReference>
<evidence type="ECO:0000256" key="3">
    <source>
        <dbReference type="ARBA" id="ARBA00022475"/>
    </source>
</evidence>
<dbReference type="GeneID" id="96748033"/>
<evidence type="ECO:0000259" key="8">
    <source>
        <dbReference type="PROSITE" id="PS50850"/>
    </source>
</evidence>
<keyword evidence="6 7" id="KW-0472">Membrane</keyword>
<evidence type="ECO:0000256" key="5">
    <source>
        <dbReference type="ARBA" id="ARBA00022989"/>
    </source>
</evidence>
<feature type="transmembrane region" description="Helical" evidence="7">
    <location>
        <begin position="59"/>
        <end position="82"/>
    </location>
</feature>
<dbReference type="Gene3D" id="1.20.1250.20">
    <property type="entry name" value="MFS general substrate transporter like domains"/>
    <property type="match status" value="2"/>
</dbReference>
<dbReference type="SUPFAM" id="SSF103473">
    <property type="entry name" value="MFS general substrate transporter"/>
    <property type="match status" value="1"/>
</dbReference>
<feature type="transmembrane region" description="Helical" evidence="7">
    <location>
        <begin position="121"/>
        <end position="147"/>
    </location>
</feature>
<dbReference type="PANTHER" id="PTHR43045">
    <property type="entry name" value="SHIKIMATE TRANSPORTER"/>
    <property type="match status" value="1"/>
</dbReference>
<feature type="domain" description="Major facilitator superfamily (MFS) profile" evidence="8">
    <location>
        <begin position="21"/>
        <end position="435"/>
    </location>
</feature>
<feature type="transmembrane region" description="Helical" evidence="7">
    <location>
        <begin position="21"/>
        <end position="39"/>
    </location>
</feature>
<organism evidence="9 10">
    <name type="scientific">Streptomyces sparsogenes DSM 40356</name>
    <dbReference type="NCBI Taxonomy" id="1331668"/>
    <lineage>
        <taxon>Bacteria</taxon>
        <taxon>Bacillati</taxon>
        <taxon>Actinomycetota</taxon>
        <taxon>Actinomycetes</taxon>
        <taxon>Kitasatosporales</taxon>
        <taxon>Streptomycetaceae</taxon>
        <taxon>Streptomyces</taxon>
    </lineage>
</organism>
<comment type="caution">
    <text evidence="9">The sequence shown here is derived from an EMBL/GenBank/DDBJ whole genome shotgun (WGS) entry which is preliminary data.</text>
</comment>
<keyword evidence="3" id="KW-1003">Cell membrane</keyword>
<feature type="transmembrane region" description="Helical" evidence="7">
    <location>
        <begin position="380"/>
        <end position="403"/>
    </location>
</feature>
<dbReference type="Proteomes" id="UP000186168">
    <property type="component" value="Unassembled WGS sequence"/>
</dbReference>
<reference evidence="9 10" key="1">
    <citation type="submission" date="2013-05" db="EMBL/GenBank/DDBJ databases">
        <title>Genome sequence of Streptomyces sparsogenes DSM 40356.</title>
        <authorList>
            <person name="Coyne S."/>
            <person name="Seebeck F.P."/>
        </authorList>
    </citation>
    <scope>NUCLEOTIDE SEQUENCE [LARGE SCALE GENOMIC DNA]</scope>
    <source>
        <strain evidence="9 10">DSM 40356</strain>
    </source>
</reference>
<feature type="transmembrane region" description="Helical" evidence="7">
    <location>
        <begin position="314"/>
        <end position="333"/>
    </location>
</feature>
<dbReference type="GO" id="GO:0005886">
    <property type="term" value="C:plasma membrane"/>
    <property type="evidence" value="ECO:0007669"/>
    <property type="project" value="UniProtKB-SubCell"/>
</dbReference>
<keyword evidence="5 7" id="KW-1133">Transmembrane helix</keyword>
<dbReference type="InterPro" id="IPR036259">
    <property type="entry name" value="MFS_trans_sf"/>
</dbReference>
<dbReference type="PROSITE" id="PS00217">
    <property type="entry name" value="SUGAR_TRANSPORT_2"/>
    <property type="match status" value="1"/>
</dbReference>
<keyword evidence="10" id="KW-1185">Reference proteome</keyword>
<name>A0A1R1SEZ8_9ACTN</name>
<evidence type="ECO:0000256" key="1">
    <source>
        <dbReference type="ARBA" id="ARBA00004651"/>
    </source>
</evidence>
<keyword evidence="2" id="KW-0813">Transport</keyword>
<feature type="transmembrane region" description="Helical" evidence="7">
    <location>
        <begin position="159"/>
        <end position="181"/>
    </location>
</feature>
<dbReference type="InterPro" id="IPR005829">
    <property type="entry name" value="Sugar_transporter_CS"/>
</dbReference>
<dbReference type="EMBL" id="ASQP01000326">
    <property type="protein sequence ID" value="OMI36589.1"/>
    <property type="molecule type" value="Genomic_DNA"/>
</dbReference>
<feature type="transmembrane region" description="Helical" evidence="7">
    <location>
        <begin position="409"/>
        <end position="428"/>
    </location>
</feature>
<feature type="transmembrane region" description="Helical" evidence="7">
    <location>
        <begin position="247"/>
        <end position="272"/>
    </location>
</feature>
<evidence type="ECO:0000256" key="4">
    <source>
        <dbReference type="ARBA" id="ARBA00022692"/>
    </source>
</evidence>
<comment type="subcellular location">
    <subcellularLocation>
        <location evidence="1">Cell membrane</location>
        <topology evidence="1">Multi-pass membrane protein</topology>
    </subcellularLocation>
</comment>
<accession>A0A1R1SEZ8</accession>
<feature type="transmembrane region" description="Helical" evidence="7">
    <location>
        <begin position="284"/>
        <end position="302"/>
    </location>
</feature>
<gene>
    <name evidence="9" type="ORF">SPAR_25346</name>
</gene>
<sequence length="453" mass="47350">MSTLTTAKLTPTAAAAHRRRVLLASLVGSALEWYDFYLYGTAAALVFNKIIFPSSDPTASLLASFGTLAIGYFVRPLGGLLFGRLGDLIGRKRVLIITLLVMGASTVGMALVPTYEQVGVLAPVLLVVLRAVQGLGAGAEYGGAAILAAEFSQPRRRGLFGAAPSVGVYLGILLASGAFALVTRLPEDQFLAWGWRIPFAASVLVIAVALVIRLRLTESPAFEAAQERSRAAEVSPVRQVVRTEWRAGLVVFGLQTAQNVVAYLNLTFLAAYLTDTLELSSSTGPVAVTVGTAVTAVALPVFAHLTDRVGRKPVALAGILFSAAFVFPYFWVIDHAHTSLTVTLAVVVSMGIGVGCMFAPQAAYFSELFTARSRFTGLALYREVAGAVTGGLTPLIAVALVAATGGRSWGVALFVIASCVVGGLAVGLGPETRGRDLAATTVDALRASTGTYR</sequence>
<dbReference type="GO" id="GO:0022857">
    <property type="term" value="F:transmembrane transporter activity"/>
    <property type="evidence" value="ECO:0007669"/>
    <property type="project" value="InterPro"/>
</dbReference>
<feature type="transmembrane region" description="Helical" evidence="7">
    <location>
        <begin position="193"/>
        <end position="212"/>
    </location>
</feature>
<dbReference type="PROSITE" id="PS50850">
    <property type="entry name" value="MFS"/>
    <property type="match status" value="1"/>
</dbReference>
<keyword evidence="4 7" id="KW-0812">Transmembrane</keyword>
<feature type="transmembrane region" description="Helical" evidence="7">
    <location>
        <begin position="94"/>
        <end position="115"/>
    </location>
</feature>
<feature type="transmembrane region" description="Helical" evidence="7">
    <location>
        <begin position="339"/>
        <end position="359"/>
    </location>
</feature>
<proteinExistence type="predicted"/>
<dbReference type="Pfam" id="PF00083">
    <property type="entry name" value="Sugar_tr"/>
    <property type="match status" value="1"/>
</dbReference>
<evidence type="ECO:0000313" key="9">
    <source>
        <dbReference type="EMBL" id="OMI36589.1"/>
    </source>
</evidence>
<dbReference type="InterPro" id="IPR005828">
    <property type="entry name" value="MFS_sugar_transport-like"/>
</dbReference>
<evidence type="ECO:0000313" key="10">
    <source>
        <dbReference type="Proteomes" id="UP000186168"/>
    </source>
</evidence>
<dbReference type="InterPro" id="IPR020846">
    <property type="entry name" value="MFS_dom"/>
</dbReference>
<dbReference type="InterPro" id="IPR011701">
    <property type="entry name" value="MFS"/>
</dbReference>